<keyword evidence="8 15" id="KW-0406">Ion transport</keyword>
<protein>
    <recommendedName>
        <fullName evidence="21">Ion channel</fullName>
    </recommendedName>
</protein>
<feature type="disulfide bond" evidence="14">
    <location>
        <begin position="126"/>
        <end position="135"/>
    </location>
</feature>
<evidence type="ECO:0000256" key="14">
    <source>
        <dbReference type="PROSITE-ProRule" id="PRU00076"/>
    </source>
</evidence>
<dbReference type="SMART" id="SM00179">
    <property type="entry name" value="EGF_CA"/>
    <property type="match status" value="1"/>
</dbReference>
<evidence type="ECO:0000259" key="18">
    <source>
        <dbReference type="PROSITE" id="PS51379"/>
    </source>
</evidence>
<dbReference type="Gene3D" id="1.10.287.770">
    <property type="entry name" value="YojJ-like"/>
    <property type="match status" value="1"/>
</dbReference>
<evidence type="ECO:0000256" key="9">
    <source>
        <dbReference type="ARBA" id="ARBA00023136"/>
    </source>
</evidence>
<dbReference type="AlphaFoldDB" id="A0AAV5SEF1"/>
<evidence type="ECO:0000256" key="16">
    <source>
        <dbReference type="SAM" id="Phobius"/>
    </source>
</evidence>
<keyword evidence="9 16" id="KW-0472">Membrane</keyword>
<feature type="transmembrane region" description="Helical" evidence="16">
    <location>
        <begin position="463"/>
        <end position="490"/>
    </location>
</feature>
<evidence type="ECO:0000256" key="15">
    <source>
        <dbReference type="RuleBase" id="RU000679"/>
    </source>
</evidence>
<dbReference type="PROSITE" id="PS51379">
    <property type="entry name" value="4FE4S_FER_2"/>
    <property type="match status" value="1"/>
</dbReference>
<keyword evidence="4 15" id="KW-0894">Sodium channel</keyword>
<sequence length="493" mass="54704">MTTAQEQTAQQDSPPIHIMTWSNGWGSGYTNYKCKCKAGWTGNRCQTPTDECASTPCLNGGTCIDAHLAYSCQCPSNYMGTNCEIPITTCDSYTKPDGTVVASPCQEYDPSAVCTNVDETTYKCTCSAAYTNTKCDLTIKAETTLIRMYSPMNSTDVVPFVEKICENPVAFTTTFTFQLGSMTEEERMDLSWNVDDLFQWIAFEDEIIDMTADLYKWNDVFLGNCFTFNHRNLSFAYQARRHGEHGGLRAALKLASDEHLPYIETAGINVYVHDKNDDVYYESLGYAPKSVGEALMAVERSSYTNLPFRGACVKSAAAVNPYYQRDVYSQEACYRSCYQSAVISSCECADPLYASPNGVPNCNVSRQACVEGYRSTHSDPSSCGGCSYCRPSCNTQVFDVVLSQGPLRASRFHCSGQANQTACELQYRNQLRVSVFLSTLLTRSYTEQFAMTFVQFLSQLGGLLGVLCGLSIFGFIEFAVLVLILLRVLVFKK</sequence>
<evidence type="ECO:0000256" key="7">
    <source>
        <dbReference type="ARBA" id="ARBA00023053"/>
    </source>
</evidence>
<dbReference type="Gene3D" id="2.10.25.10">
    <property type="entry name" value="Laminin"/>
    <property type="match status" value="1"/>
</dbReference>
<dbReference type="GO" id="GO:0005886">
    <property type="term" value="C:plasma membrane"/>
    <property type="evidence" value="ECO:0007669"/>
    <property type="project" value="TreeGrafter"/>
</dbReference>
<dbReference type="PANTHER" id="PTHR11690">
    <property type="entry name" value="AMILORIDE-SENSITIVE SODIUM CHANNEL-RELATED"/>
    <property type="match status" value="1"/>
</dbReference>
<evidence type="ECO:0000313" key="20">
    <source>
        <dbReference type="Proteomes" id="UP001432027"/>
    </source>
</evidence>
<dbReference type="Pfam" id="PF00858">
    <property type="entry name" value="ASC"/>
    <property type="match status" value="1"/>
</dbReference>
<comment type="caution">
    <text evidence="14">Lacks conserved residue(s) required for the propagation of feature annotation.</text>
</comment>
<evidence type="ECO:0000256" key="10">
    <source>
        <dbReference type="ARBA" id="ARBA00023157"/>
    </source>
</evidence>
<comment type="subcellular location">
    <subcellularLocation>
        <location evidence="1">Membrane</location>
        <topology evidence="1">Multi-pass membrane protein</topology>
    </subcellularLocation>
</comment>
<dbReference type="InterPro" id="IPR020903">
    <property type="entry name" value="ENaC_CS"/>
</dbReference>
<feature type="disulfide bond" evidence="14">
    <location>
        <begin position="74"/>
        <end position="83"/>
    </location>
</feature>
<keyword evidence="12 15" id="KW-0739">Sodium transport</keyword>
<dbReference type="PROSITE" id="PS00010">
    <property type="entry name" value="ASX_HYDROXYL"/>
    <property type="match status" value="1"/>
</dbReference>
<dbReference type="InterPro" id="IPR000152">
    <property type="entry name" value="EGF-type_Asp/Asn_hydroxyl_site"/>
</dbReference>
<keyword evidence="6 16" id="KW-1133">Transmembrane helix</keyword>
<evidence type="ECO:0000256" key="2">
    <source>
        <dbReference type="ARBA" id="ARBA00007193"/>
    </source>
</evidence>
<keyword evidence="7" id="KW-0915">Sodium</keyword>
<keyword evidence="20" id="KW-1185">Reference proteome</keyword>
<feature type="domain" description="4Fe-4S ferredoxin-type" evidence="18">
    <location>
        <begin position="374"/>
        <end position="403"/>
    </location>
</feature>
<accession>A0AAV5SEF1</accession>
<evidence type="ECO:0000256" key="6">
    <source>
        <dbReference type="ARBA" id="ARBA00022989"/>
    </source>
</evidence>
<keyword evidence="11" id="KW-0325">Glycoprotein</keyword>
<comment type="similarity">
    <text evidence="2 15">Belongs to the amiloride-sensitive sodium channel (TC 1.A.6) family.</text>
</comment>
<evidence type="ECO:0000256" key="11">
    <source>
        <dbReference type="ARBA" id="ARBA00023180"/>
    </source>
</evidence>
<reference evidence="19" key="1">
    <citation type="submission" date="2023-10" db="EMBL/GenBank/DDBJ databases">
        <title>Genome assembly of Pristionchus species.</title>
        <authorList>
            <person name="Yoshida K."/>
            <person name="Sommer R.J."/>
        </authorList>
    </citation>
    <scope>NUCLEOTIDE SEQUENCE</scope>
    <source>
        <strain evidence="19">RS0144</strain>
    </source>
</reference>
<dbReference type="Pfam" id="PF00008">
    <property type="entry name" value="EGF"/>
    <property type="match status" value="1"/>
</dbReference>
<dbReference type="Gene3D" id="2.60.470.10">
    <property type="entry name" value="Acid-sensing ion channels like domains"/>
    <property type="match status" value="1"/>
</dbReference>
<dbReference type="CDD" id="cd00054">
    <property type="entry name" value="EGF_CA"/>
    <property type="match status" value="1"/>
</dbReference>
<evidence type="ECO:0000256" key="8">
    <source>
        <dbReference type="ARBA" id="ARBA00023065"/>
    </source>
</evidence>
<dbReference type="PROSITE" id="PS01206">
    <property type="entry name" value="ASC"/>
    <property type="match status" value="1"/>
</dbReference>
<keyword evidence="10 14" id="KW-1015">Disulfide bond</keyword>
<dbReference type="InterPro" id="IPR001873">
    <property type="entry name" value="ENaC"/>
</dbReference>
<dbReference type="PROSITE" id="PS50026">
    <property type="entry name" value="EGF_3"/>
    <property type="match status" value="2"/>
</dbReference>
<dbReference type="SMART" id="SM00181">
    <property type="entry name" value="EGF"/>
    <property type="match status" value="2"/>
</dbReference>
<evidence type="ECO:0000256" key="12">
    <source>
        <dbReference type="ARBA" id="ARBA00023201"/>
    </source>
</evidence>
<dbReference type="InterPro" id="IPR017896">
    <property type="entry name" value="4Fe4S_Fe-S-bd"/>
</dbReference>
<dbReference type="PRINTS" id="PR00010">
    <property type="entry name" value="EGFBLOOD"/>
</dbReference>
<evidence type="ECO:0000256" key="1">
    <source>
        <dbReference type="ARBA" id="ARBA00004141"/>
    </source>
</evidence>
<proteinExistence type="inferred from homology"/>
<gene>
    <name evidence="19" type="ORF">PENTCL1PPCAC_2748</name>
</gene>
<dbReference type="GO" id="GO:0015280">
    <property type="term" value="F:ligand-gated sodium channel activity"/>
    <property type="evidence" value="ECO:0007669"/>
    <property type="project" value="TreeGrafter"/>
</dbReference>
<dbReference type="InterPro" id="IPR001881">
    <property type="entry name" value="EGF-like_Ca-bd_dom"/>
</dbReference>
<dbReference type="SUPFAM" id="SSF57196">
    <property type="entry name" value="EGF/Laminin"/>
    <property type="match status" value="1"/>
</dbReference>
<keyword evidence="13 15" id="KW-0407">Ion channel</keyword>
<evidence type="ECO:0008006" key="21">
    <source>
        <dbReference type="Google" id="ProtNLM"/>
    </source>
</evidence>
<dbReference type="FunFam" id="2.10.25.10:FF:000246">
    <property type="entry name" value="EGF-like repeat and discoidin I-like domain-containing protein 3"/>
    <property type="match status" value="1"/>
</dbReference>
<evidence type="ECO:0000256" key="5">
    <source>
        <dbReference type="ARBA" id="ARBA00022692"/>
    </source>
</evidence>
<evidence type="ECO:0000256" key="4">
    <source>
        <dbReference type="ARBA" id="ARBA00022461"/>
    </source>
</evidence>
<feature type="domain" description="EGF-like" evidence="17">
    <location>
        <begin position="48"/>
        <end position="84"/>
    </location>
</feature>
<feature type="domain" description="EGF-like" evidence="17">
    <location>
        <begin position="97"/>
        <end position="136"/>
    </location>
</feature>
<dbReference type="PROSITE" id="PS00022">
    <property type="entry name" value="EGF_1"/>
    <property type="match status" value="1"/>
</dbReference>
<evidence type="ECO:0000313" key="19">
    <source>
        <dbReference type="EMBL" id="GMS80573.1"/>
    </source>
</evidence>
<dbReference type="PANTHER" id="PTHR11690:SF177">
    <property type="entry name" value="EGF-LIKE DOMAIN-CONTAINING PROTEIN"/>
    <property type="match status" value="1"/>
</dbReference>
<dbReference type="GO" id="GO:0005509">
    <property type="term" value="F:calcium ion binding"/>
    <property type="evidence" value="ECO:0007669"/>
    <property type="project" value="InterPro"/>
</dbReference>
<organism evidence="19 20">
    <name type="scientific">Pristionchus entomophagus</name>
    <dbReference type="NCBI Taxonomy" id="358040"/>
    <lineage>
        <taxon>Eukaryota</taxon>
        <taxon>Metazoa</taxon>
        <taxon>Ecdysozoa</taxon>
        <taxon>Nematoda</taxon>
        <taxon>Chromadorea</taxon>
        <taxon>Rhabditida</taxon>
        <taxon>Rhabditina</taxon>
        <taxon>Diplogasteromorpha</taxon>
        <taxon>Diplogasteroidea</taxon>
        <taxon>Neodiplogasteridae</taxon>
        <taxon>Pristionchus</taxon>
    </lineage>
</organism>
<evidence type="ECO:0000256" key="3">
    <source>
        <dbReference type="ARBA" id="ARBA00022448"/>
    </source>
</evidence>
<evidence type="ECO:0000256" key="13">
    <source>
        <dbReference type="ARBA" id="ARBA00023303"/>
    </source>
</evidence>
<keyword evidence="3 15" id="KW-0813">Transport</keyword>
<dbReference type="EMBL" id="BTSX01000001">
    <property type="protein sequence ID" value="GMS80573.1"/>
    <property type="molecule type" value="Genomic_DNA"/>
</dbReference>
<keyword evidence="14" id="KW-0245">EGF-like domain</keyword>
<dbReference type="PRINTS" id="PR01078">
    <property type="entry name" value="AMINACHANNEL"/>
</dbReference>
<evidence type="ECO:0000259" key="17">
    <source>
        <dbReference type="PROSITE" id="PS50026"/>
    </source>
</evidence>
<name>A0AAV5SEF1_9BILA</name>
<keyword evidence="5 15" id="KW-0812">Transmembrane</keyword>
<comment type="caution">
    <text evidence="19">The sequence shown here is derived from an EMBL/GenBank/DDBJ whole genome shotgun (WGS) entry which is preliminary data.</text>
</comment>
<dbReference type="Proteomes" id="UP001432027">
    <property type="component" value="Unassembled WGS sequence"/>
</dbReference>
<dbReference type="InterPro" id="IPR000742">
    <property type="entry name" value="EGF"/>
</dbReference>